<dbReference type="SMR" id="A0A8I6XQC6"/>
<evidence type="ECO:0000313" key="2">
    <source>
        <dbReference type="EnsemblPlants" id="HORVU.MOREX.r3.2HG0199880.1.CDS1"/>
    </source>
</evidence>
<dbReference type="AlphaFoldDB" id="A0A8I6XQC6"/>
<reference evidence="2" key="2">
    <citation type="submission" date="2020-10" db="EMBL/GenBank/DDBJ databases">
        <authorList>
            <person name="Scholz U."/>
            <person name="Mascher M."/>
            <person name="Fiebig A."/>
        </authorList>
    </citation>
    <scope>NUCLEOTIDE SEQUENCE [LARGE SCALE GENOMIC DNA]</scope>
    <source>
        <strain evidence="2">cv. Morex</strain>
    </source>
</reference>
<dbReference type="KEGG" id="hvg:123430919"/>
<name>A0A8I6XQC6_HORVV</name>
<dbReference type="Gramene" id="HORVU.MOREX.r3.2HG0199880.1">
    <property type="protein sequence ID" value="HORVU.MOREX.r3.2HG0199880.1.CDS1"/>
    <property type="gene ID" value="HORVU.MOREX.r3.2HG0199880"/>
</dbReference>
<proteinExistence type="predicted"/>
<organism evidence="2 3">
    <name type="scientific">Hordeum vulgare subsp. vulgare</name>
    <name type="common">Domesticated barley</name>
    <dbReference type="NCBI Taxonomy" id="112509"/>
    <lineage>
        <taxon>Eukaryota</taxon>
        <taxon>Viridiplantae</taxon>
        <taxon>Streptophyta</taxon>
        <taxon>Embryophyta</taxon>
        <taxon>Tracheophyta</taxon>
        <taxon>Spermatophyta</taxon>
        <taxon>Magnoliopsida</taxon>
        <taxon>Liliopsida</taxon>
        <taxon>Poales</taxon>
        <taxon>Poaceae</taxon>
        <taxon>BOP clade</taxon>
        <taxon>Pooideae</taxon>
        <taxon>Triticodae</taxon>
        <taxon>Triticeae</taxon>
        <taxon>Hordeinae</taxon>
        <taxon>Hordeum</taxon>
    </lineage>
</organism>
<dbReference type="PANTHER" id="PTHR46354">
    <property type="entry name" value="DOG1 DOMAIN-CONTAINING PROTEIN"/>
    <property type="match status" value="1"/>
</dbReference>
<feature type="domain" description="DOG1" evidence="1">
    <location>
        <begin position="28"/>
        <end position="242"/>
    </location>
</feature>
<dbReference type="RefSeq" id="XP_044970683.1">
    <property type="nucleotide sequence ID" value="XM_045114748.1"/>
</dbReference>
<reference evidence="2" key="3">
    <citation type="submission" date="2022-01" db="UniProtKB">
        <authorList>
            <consortium name="EnsemblPlants"/>
        </authorList>
    </citation>
    <scope>IDENTIFICATION</scope>
    <source>
        <strain evidence="2">subsp. vulgare</strain>
    </source>
</reference>
<keyword evidence="3" id="KW-1185">Reference proteome</keyword>
<dbReference type="Gramene" id="HORVU.MOREX.r2.2HG0166040.1">
    <property type="protein sequence ID" value="HORVU.MOREX.r2.2HG0166040.1.CDS.1"/>
    <property type="gene ID" value="HORVU.MOREX.r2.2HG0166040"/>
</dbReference>
<accession>A0A8I6XQC6</accession>
<evidence type="ECO:0000259" key="1">
    <source>
        <dbReference type="PROSITE" id="PS51806"/>
    </source>
</evidence>
<dbReference type="EnsemblPlants" id="HORVU.MOREX.r3.2HG0199880.1">
    <property type="protein sequence ID" value="HORVU.MOREX.r3.2HG0199880.1.CDS1"/>
    <property type="gene ID" value="HORVU.MOREX.r3.2HG0199880"/>
</dbReference>
<dbReference type="GeneID" id="123430919"/>
<dbReference type="Proteomes" id="UP000011116">
    <property type="component" value="Chromosome 2H"/>
</dbReference>
<dbReference type="GO" id="GO:0043565">
    <property type="term" value="F:sequence-specific DNA binding"/>
    <property type="evidence" value="ECO:0007669"/>
    <property type="project" value="InterPro"/>
</dbReference>
<reference evidence="3" key="1">
    <citation type="journal article" date="2012" name="Nature">
        <title>A physical, genetic and functional sequence assembly of the barley genome.</title>
        <authorList>
            <consortium name="The International Barley Genome Sequencing Consortium"/>
            <person name="Mayer K.F."/>
            <person name="Waugh R."/>
            <person name="Brown J.W."/>
            <person name="Schulman A."/>
            <person name="Langridge P."/>
            <person name="Platzer M."/>
            <person name="Fincher G.B."/>
            <person name="Muehlbauer G.J."/>
            <person name="Sato K."/>
            <person name="Close T.J."/>
            <person name="Wise R.P."/>
            <person name="Stein N."/>
        </authorList>
    </citation>
    <scope>NUCLEOTIDE SEQUENCE [LARGE SCALE GENOMIC DNA]</scope>
    <source>
        <strain evidence="3">cv. Morex</strain>
    </source>
</reference>
<evidence type="ECO:0000313" key="3">
    <source>
        <dbReference type="Proteomes" id="UP000011116"/>
    </source>
</evidence>
<dbReference type="PROSITE" id="PS51806">
    <property type="entry name" value="DOG1"/>
    <property type="match status" value="1"/>
</dbReference>
<protein>
    <recommendedName>
        <fullName evidence="1">DOG1 domain-containing protein</fullName>
    </recommendedName>
</protein>
<dbReference type="InterPro" id="IPR051886">
    <property type="entry name" value="Seed_Dev/Stress_Resp_Reg"/>
</dbReference>
<gene>
    <name evidence="2" type="primary">LOC123430919</name>
</gene>
<dbReference type="InterPro" id="IPR025422">
    <property type="entry name" value="TGA_domain"/>
</dbReference>
<dbReference type="PANTHER" id="PTHR46354:SF25">
    <property type="entry name" value="OS01G0306400 PROTEIN"/>
    <property type="match status" value="1"/>
</dbReference>
<dbReference type="GO" id="GO:0006351">
    <property type="term" value="P:DNA-templated transcription"/>
    <property type="evidence" value="ECO:0007669"/>
    <property type="project" value="InterPro"/>
</dbReference>
<sequence>MPATPRPATCRRHCTPIQERRGSYMAHAGDMTAFYGAWVGREEEIVSDLTAALGARRRDALAPLVDAAMDHVATLYEHKASLADRDVVAALDQRWLNPLERTFLWAWGWRPALVFRFVDGSGIGPRQRRELEDLRAATAAAEKEVDREVAAVQESLAGPRVLEALRQRRQHPRNGVQADEAVAAVGQSLRVLLAAGDALRERTVRGVVGVLAPDAEQAGAFFAAMLRFHLGVHRAGRAWSSGHGGGRRGL</sequence>
<dbReference type="Pfam" id="PF14144">
    <property type="entry name" value="DOG1"/>
    <property type="match status" value="1"/>
</dbReference>
<dbReference type="OrthoDB" id="781635at2759"/>